<dbReference type="Pfam" id="PF23622">
    <property type="entry name" value="LRR_At1g61320_AtMIF1"/>
    <property type="match status" value="1"/>
</dbReference>
<dbReference type="GeneID" id="113865079"/>
<dbReference type="AlphaFoldDB" id="A0A8B8LIS0"/>
<name>A0A8B8LIS0_ABRPR</name>
<dbReference type="Proteomes" id="UP000694853">
    <property type="component" value="Unplaced"/>
</dbReference>
<dbReference type="Pfam" id="PF12937">
    <property type="entry name" value="F-box-like"/>
    <property type="match status" value="1"/>
</dbReference>
<keyword evidence="2" id="KW-1185">Reference proteome</keyword>
<dbReference type="InterPro" id="IPR001810">
    <property type="entry name" value="F-box_dom"/>
</dbReference>
<gene>
    <name evidence="3" type="primary">LOC113865079</name>
</gene>
<dbReference type="OrthoDB" id="1939276at2759"/>
<dbReference type="CDD" id="cd22160">
    <property type="entry name" value="F-box_AtFBL13-like"/>
    <property type="match status" value="1"/>
</dbReference>
<protein>
    <submittedName>
        <fullName evidence="3">F-box/LRR-repeat protein At5g02700</fullName>
    </submittedName>
</protein>
<dbReference type="Gene3D" id="3.80.10.10">
    <property type="entry name" value="Ribonuclease Inhibitor"/>
    <property type="match status" value="1"/>
</dbReference>
<evidence type="ECO:0000259" key="1">
    <source>
        <dbReference type="PROSITE" id="PS50181"/>
    </source>
</evidence>
<organism evidence="2 3">
    <name type="scientific">Abrus precatorius</name>
    <name type="common">Indian licorice</name>
    <name type="synonym">Glycine abrus</name>
    <dbReference type="NCBI Taxonomy" id="3816"/>
    <lineage>
        <taxon>Eukaryota</taxon>
        <taxon>Viridiplantae</taxon>
        <taxon>Streptophyta</taxon>
        <taxon>Embryophyta</taxon>
        <taxon>Tracheophyta</taxon>
        <taxon>Spermatophyta</taxon>
        <taxon>Magnoliopsida</taxon>
        <taxon>eudicotyledons</taxon>
        <taxon>Gunneridae</taxon>
        <taxon>Pentapetalae</taxon>
        <taxon>rosids</taxon>
        <taxon>fabids</taxon>
        <taxon>Fabales</taxon>
        <taxon>Fabaceae</taxon>
        <taxon>Papilionoideae</taxon>
        <taxon>50 kb inversion clade</taxon>
        <taxon>NPAAA clade</taxon>
        <taxon>indigoferoid/millettioid clade</taxon>
        <taxon>Abreae</taxon>
        <taxon>Abrus</taxon>
    </lineage>
</organism>
<dbReference type="Gene3D" id="1.20.1280.50">
    <property type="match status" value="1"/>
</dbReference>
<reference evidence="3" key="2">
    <citation type="submission" date="2025-08" db="UniProtKB">
        <authorList>
            <consortium name="RefSeq"/>
        </authorList>
    </citation>
    <scope>IDENTIFICATION</scope>
    <source>
        <tissue evidence="3">Young leaves</tissue>
    </source>
</reference>
<evidence type="ECO:0000313" key="2">
    <source>
        <dbReference type="Proteomes" id="UP000694853"/>
    </source>
</evidence>
<dbReference type="KEGG" id="aprc:113865079"/>
<dbReference type="PROSITE" id="PS50181">
    <property type="entry name" value="FBOX"/>
    <property type="match status" value="1"/>
</dbReference>
<dbReference type="PANTHER" id="PTHR34145">
    <property type="entry name" value="OS02G0105600 PROTEIN"/>
    <property type="match status" value="1"/>
</dbReference>
<dbReference type="RefSeq" id="XP_027355243.1">
    <property type="nucleotide sequence ID" value="XM_027499442.1"/>
</dbReference>
<dbReference type="PANTHER" id="PTHR34145:SF28">
    <property type="entry name" value="F-BOX DOMAIN-CONTAINING PROTEIN"/>
    <property type="match status" value="1"/>
</dbReference>
<reference evidence="2" key="1">
    <citation type="journal article" date="2019" name="Toxins">
        <title>Detection of Abrin-Like and Prepropulchellin-Like Toxin Genes and Transcripts Using Whole Genome Sequencing and Full-Length Transcript Sequencing of Abrus precatorius.</title>
        <authorList>
            <person name="Hovde B.T."/>
            <person name="Daligault H.E."/>
            <person name="Hanschen E.R."/>
            <person name="Kunde Y.A."/>
            <person name="Johnson M.B."/>
            <person name="Starkenburg S.R."/>
            <person name="Johnson S.L."/>
        </authorList>
    </citation>
    <scope>NUCLEOTIDE SEQUENCE [LARGE SCALE GENOMIC DNA]</scope>
</reference>
<proteinExistence type="predicted"/>
<dbReference type="SUPFAM" id="SSF81383">
    <property type="entry name" value="F-box domain"/>
    <property type="match status" value="1"/>
</dbReference>
<sequence length="521" mass="59202">MEKFGGNSLRNVKGKLVPRRNKSKRAIEGRDYISSLPHSILIHIFSLLPLKDLVVTSLVSKQWEQLVMAVMSMIPSTILFDEFDMASKIIYANIMILQDYHIDFPQMHQFCLRYSIIAGSKKFTQFVNRTLNLHNGCTIKRLSFGLCYDGFNSNKEKIDKWFRFAMTNKVKKLEFDFSNGMAAGHDKMSPEYELPPIQSASRALESFSFKCGKIKMSNLGAFCYLQSLVLKLVSVVCFSIEDLVTKCPMLKSLKLESCHIPLNFLICRKDIMIESLMVISCYTPYGPICPIDLSAPELLILTLELGFLIAKIDIKAPKLIDIDIRVDEQHTDAAQRQALVKFMGNYTHCERLSLGSWCIQVLSYGVHILQQAPILFHKLTHLKLQVDFQKQELPGIAYIMECCPYMESLTIDLTNSAAIRWGDLGGHFPIAFEFEAEQFWQSQVLPSVSLQYYLKEVKVSGICGKSCEMSILQFILENAKVLEPTYVYGVKNVAAKLVQVGDGINGVYLQKNILTFECLYE</sequence>
<evidence type="ECO:0000313" key="3">
    <source>
        <dbReference type="RefSeq" id="XP_027355243.1"/>
    </source>
</evidence>
<dbReference type="SMART" id="SM00256">
    <property type="entry name" value="FBOX"/>
    <property type="match status" value="1"/>
</dbReference>
<accession>A0A8B8LIS0</accession>
<dbReference type="InterPro" id="IPR053772">
    <property type="entry name" value="At1g61320/At1g61330-like"/>
</dbReference>
<dbReference type="InterPro" id="IPR036047">
    <property type="entry name" value="F-box-like_dom_sf"/>
</dbReference>
<dbReference type="InterPro" id="IPR032675">
    <property type="entry name" value="LRR_dom_sf"/>
</dbReference>
<dbReference type="InterPro" id="IPR053781">
    <property type="entry name" value="F-box_AtFBL13-like"/>
</dbReference>
<feature type="domain" description="F-box" evidence="1">
    <location>
        <begin position="30"/>
        <end position="83"/>
    </location>
</feature>
<dbReference type="InterPro" id="IPR055357">
    <property type="entry name" value="LRR_At1g61320_AtMIF1"/>
</dbReference>